<evidence type="ECO:0008006" key="4">
    <source>
        <dbReference type="Google" id="ProtNLM"/>
    </source>
</evidence>
<proteinExistence type="predicted"/>
<gene>
    <name evidence="2" type="ORF">SAMN04488514_10972</name>
</gene>
<accession>A0A1G9THQ0</accession>
<evidence type="ECO:0000313" key="3">
    <source>
        <dbReference type="Proteomes" id="UP000199440"/>
    </source>
</evidence>
<dbReference type="AlphaFoldDB" id="A0A1G9THQ0"/>
<dbReference type="PROSITE" id="PS51257">
    <property type="entry name" value="PROKAR_LIPOPROTEIN"/>
    <property type="match status" value="1"/>
</dbReference>
<dbReference type="Proteomes" id="UP000199440">
    <property type="component" value="Unassembled WGS sequence"/>
</dbReference>
<dbReference type="EMBL" id="FNGV01000009">
    <property type="protein sequence ID" value="SDM47173.1"/>
    <property type="molecule type" value="Genomic_DNA"/>
</dbReference>
<sequence>MKIRLKISLCLLASSALTITGCSKDGDVGAIGPQGPQGEQGIQGIEGEQGIKGDPGNANVKHYDIIVSNTDWSANLHFGASNEYRYYTVPADSTGGIELYNFYNEGNIVLAYAKPNYASDSGRGTAINITKLLPYIGMVSTSTEKFGLLIEQQANTNRLLLAKTINGYEPDRIPDEDVPTTIDFRIVLIESSNAVSEIAGKASLLNNLKSSGVDVSNYNAVMNHFGLE</sequence>
<keyword evidence="1" id="KW-0732">Signal</keyword>
<dbReference type="RefSeq" id="WP_089892108.1">
    <property type="nucleotide sequence ID" value="NZ_FNGV01000009.1"/>
</dbReference>
<dbReference type="Gene3D" id="1.20.5.320">
    <property type="entry name" value="6-Phosphogluconate Dehydrogenase, domain 3"/>
    <property type="match status" value="1"/>
</dbReference>
<evidence type="ECO:0000313" key="2">
    <source>
        <dbReference type="EMBL" id="SDM47173.1"/>
    </source>
</evidence>
<protein>
    <recommendedName>
        <fullName evidence="4">Collagen triple helix repeat-containing protein</fullName>
    </recommendedName>
</protein>
<keyword evidence="3" id="KW-1185">Reference proteome</keyword>
<evidence type="ECO:0000256" key="1">
    <source>
        <dbReference type="SAM" id="SignalP"/>
    </source>
</evidence>
<feature type="chain" id="PRO_5011649920" description="Collagen triple helix repeat-containing protein" evidence="1">
    <location>
        <begin position="19"/>
        <end position="228"/>
    </location>
</feature>
<reference evidence="2 3" key="1">
    <citation type="submission" date="2016-10" db="EMBL/GenBank/DDBJ databases">
        <authorList>
            <person name="de Groot N.N."/>
        </authorList>
    </citation>
    <scope>NUCLEOTIDE SEQUENCE [LARGE SCALE GENOMIC DNA]</scope>
    <source>
        <strain evidence="2 3">DSM 19886</strain>
    </source>
</reference>
<feature type="signal peptide" evidence="1">
    <location>
        <begin position="1"/>
        <end position="18"/>
    </location>
</feature>
<dbReference type="OrthoDB" id="679784at2"/>
<name>A0A1G9THQ0_9FLAO</name>
<organism evidence="2 3">
    <name type="scientific">Kriegella aquimaris</name>
    <dbReference type="NCBI Taxonomy" id="192904"/>
    <lineage>
        <taxon>Bacteria</taxon>
        <taxon>Pseudomonadati</taxon>
        <taxon>Bacteroidota</taxon>
        <taxon>Flavobacteriia</taxon>
        <taxon>Flavobacteriales</taxon>
        <taxon>Flavobacteriaceae</taxon>
        <taxon>Kriegella</taxon>
    </lineage>
</organism>